<dbReference type="Gene3D" id="2.130.10.10">
    <property type="entry name" value="YVTN repeat-like/Quinoprotein amine dehydrogenase"/>
    <property type="match status" value="2"/>
</dbReference>
<dbReference type="InterPro" id="IPR015943">
    <property type="entry name" value="WD40/YVTN_repeat-like_dom_sf"/>
</dbReference>
<dbReference type="PANTHER" id="PTHR47197">
    <property type="entry name" value="PROTEIN NIRF"/>
    <property type="match status" value="1"/>
</dbReference>
<dbReference type="InterPro" id="IPR048433">
    <property type="entry name" value="YNCE-like_beta-prop"/>
</dbReference>
<feature type="domain" description="YNCE-like beta-propeller" evidence="2">
    <location>
        <begin position="218"/>
        <end position="296"/>
    </location>
</feature>
<sequence>MISPSLGRDYYIYATAESEDEVALVRFDGKKIHVEKRIPVGVWPLEIEGPHGINISPDGEFWYLSMAHGIPFGHLYKYRTGTDEMVDRVELGLFPATLQVSPATGLLYVVNFNLHGGHDEVSTVSIVDPEEMVEIERVETGVMPHGSRLLNNGLKHYSVAMMSAKLYELDAMRMEITRTLSTGKQDMKKMSGMKHKMGSHSMPKEKPTWVYPHPNDKFLYVVNNGTDEVVEVDVKKWMITRRFQTDKGPYNCEVSRDGKKLVVTYKSAAKTGVWDIDSGKELARINNTRKVSHGVVISPDNKFAFISVEGIGSEPGSVDVIDLSLLKLVDQADIGKQAGGIIFWKMEN</sequence>
<dbReference type="EMBL" id="UINC01011505">
    <property type="protein sequence ID" value="SVA50747.1"/>
    <property type="molecule type" value="Genomic_DNA"/>
</dbReference>
<accession>A0A381WFK1</accession>
<evidence type="ECO:0000313" key="3">
    <source>
        <dbReference type="EMBL" id="SVA50747.1"/>
    </source>
</evidence>
<protein>
    <recommendedName>
        <fullName evidence="2">YNCE-like beta-propeller domain-containing protein</fullName>
    </recommendedName>
</protein>
<dbReference type="Pfam" id="PF21783">
    <property type="entry name" value="YNCE"/>
    <property type="match status" value="1"/>
</dbReference>
<gene>
    <name evidence="3" type="ORF">METZ01_LOCUS103601</name>
</gene>
<reference evidence="3" key="1">
    <citation type="submission" date="2018-05" db="EMBL/GenBank/DDBJ databases">
        <authorList>
            <person name="Lanie J.A."/>
            <person name="Ng W.-L."/>
            <person name="Kazmierczak K.M."/>
            <person name="Andrzejewski T.M."/>
            <person name="Davidsen T.M."/>
            <person name="Wayne K.J."/>
            <person name="Tettelin H."/>
            <person name="Glass J.I."/>
            <person name="Rusch D."/>
            <person name="Podicherti R."/>
            <person name="Tsui H.-C.T."/>
            <person name="Winkler M.E."/>
        </authorList>
    </citation>
    <scope>NUCLEOTIDE SEQUENCE</scope>
</reference>
<dbReference type="SUPFAM" id="SSF50974">
    <property type="entry name" value="Nitrous oxide reductase, N-terminal domain"/>
    <property type="match status" value="1"/>
</dbReference>
<dbReference type="InterPro" id="IPR011045">
    <property type="entry name" value="N2O_reductase_N"/>
</dbReference>
<dbReference type="PANTHER" id="PTHR47197:SF3">
    <property type="entry name" value="DIHYDRO-HEME D1 DEHYDROGENASE"/>
    <property type="match status" value="1"/>
</dbReference>
<proteinExistence type="predicted"/>
<keyword evidence="1" id="KW-0732">Signal</keyword>
<evidence type="ECO:0000256" key="1">
    <source>
        <dbReference type="ARBA" id="ARBA00022729"/>
    </source>
</evidence>
<dbReference type="AlphaFoldDB" id="A0A381WFK1"/>
<evidence type="ECO:0000259" key="2">
    <source>
        <dbReference type="Pfam" id="PF21783"/>
    </source>
</evidence>
<name>A0A381WFK1_9ZZZZ</name>
<organism evidence="3">
    <name type="scientific">marine metagenome</name>
    <dbReference type="NCBI Taxonomy" id="408172"/>
    <lineage>
        <taxon>unclassified sequences</taxon>
        <taxon>metagenomes</taxon>
        <taxon>ecological metagenomes</taxon>
    </lineage>
</organism>
<dbReference type="InterPro" id="IPR051200">
    <property type="entry name" value="Host-pathogen_enzymatic-act"/>
</dbReference>